<dbReference type="PROSITE" id="PS51257">
    <property type="entry name" value="PROKAR_LIPOPROTEIN"/>
    <property type="match status" value="1"/>
</dbReference>
<dbReference type="InterPro" id="IPR012347">
    <property type="entry name" value="Ferritin-like"/>
</dbReference>
<name>A0ABS7RGC5_9ACTN</name>
<dbReference type="Proteomes" id="UP000754710">
    <property type="component" value="Unassembled WGS sequence"/>
</dbReference>
<gene>
    <name evidence="4" type="ORF">K1X13_04550</name>
</gene>
<evidence type="ECO:0000259" key="3">
    <source>
        <dbReference type="Pfam" id="PF03713"/>
    </source>
</evidence>
<dbReference type="PANTHER" id="PTHR36933:SF1">
    <property type="entry name" value="SLL0788 PROTEIN"/>
    <property type="match status" value="1"/>
</dbReference>
<accession>A0ABS7RGC5</accession>
<sequence length="214" mass="23062">MRARGTARVVAATAAAVVLALGAAGCGGDDPGGMGMGDGGMGMGPGPSDRSERSEPSGPAVEVSERHDEDDVAFAQEMIPHHAQALRMVEMVERHGASDELADLAARMETAQEREIGLMEQMLETWGEDLPDSGLMGHGMSGMDGEALERLEDVRPDDFDSMWALMMIEHHEDAIEMAEVELEKGVNPEAHQLARDIIEAQTREIEQLEDIARS</sequence>
<proteinExistence type="predicted"/>
<keyword evidence="2" id="KW-0732">Signal</keyword>
<reference evidence="4 5" key="1">
    <citation type="submission" date="2021-08" db="EMBL/GenBank/DDBJ databases">
        <title>Nocardioides bacterium WL0053 sp. nov., isolated from the sediment.</title>
        <authorList>
            <person name="Wang L."/>
            <person name="Zhang D."/>
            <person name="Zhang A."/>
        </authorList>
    </citation>
    <scope>NUCLEOTIDE SEQUENCE [LARGE SCALE GENOMIC DNA]</scope>
    <source>
        <strain evidence="4 5">WL0053</strain>
    </source>
</reference>
<dbReference type="PANTHER" id="PTHR36933">
    <property type="entry name" value="SLL0788 PROTEIN"/>
    <property type="match status" value="1"/>
</dbReference>
<dbReference type="Gene3D" id="1.20.1260.10">
    <property type="match status" value="1"/>
</dbReference>
<evidence type="ECO:0000313" key="4">
    <source>
        <dbReference type="EMBL" id="MBY9074089.1"/>
    </source>
</evidence>
<keyword evidence="5" id="KW-1185">Reference proteome</keyword>
<feature type="compositionally biased region" description="Gly residues" evidence="1">
    <location>
        <begin position="32"/>
        <end position="45"/>
    </location>
</feature>
<dbReference type="EMBL" id="JAIEZQ010000001">
    <property type="protein sequence ID" value="MBY9074089.1"/>
    <property type="molecule type" value="Genomic_DNA"/>
</dbReference>
<feature type="chain" id="PRO_5046426534" evidence="2">
    <location>
        <begin position="24"/>
        <end position="214"/>
    </location>
</feature>
<comment type="caution">
    <text evidence="4">The sequence shown here is derived from an EMBL/GenBank/DDBJ whole genome shotgun (WGS) entry which is preliminary data.</text>
</comment>
<feature type="region of interest" description="Disordered" evidence="1">
    <location>
        <begin position="32"/>
        <end position="68"/>
    </location>
</feature>
<feature type="signal peptide" evidence="2">
    <location>
        <begin position="1"/>
        <end position="23"/>
    </location>
</feature>
<evidence type="ECO:0000256" key="1">
    <source>
        <dbReference type="SAM" id="MobiDB-lite"/>
    </source>
</evidence>
<organism evidence="4 5">
    <name type="scientific">Nocardioides jiangsuensis</name>
    <dbReference type="NCBI Taxonomy" id="2866161"/>
    <lineage>
        <taxon>Bacteria</taxon>
        <taxon>Bacillati</taxon>
        <taxon>Actinomycetota</taxon>
        <taxon>Actinomycetes</taxon>
        <taxon>Propionibacteriales</taxon>
        <taxon>Nocardioidaceae</taxon>
        <taxon>Nocardioides</taxon>
    </lineage>
</organism>
<dbReference type="Pfam" id="PF03713">
    <property type="entry name" value="DUF305"/>
    <property type="match status" value="1"/>
</dbReference>
<feature type="domain" description="DUF305" evidence="3">
    <location>
        <begin position="71"/>
        <end position="211"/>
    </location>
</feature>
<evidence type="ECO:0000256" key="2">
    <source>
        <dbReference type="SAM" id="SignalP"/>
    </source>
</evidence>
<dbReference type="RefSeq" id="WP_221023805.1">
    <property type="nucleotide sequence ID" value="NZ_JAIEZQ010000001.1"/>
</dbReference>
<dbReference type="InterPro" id="IPR005183">
    <property type="entry name" value="DUF305_CopM-like"/>
</dbReference>
<protein>
    <submittedName>
        <fullName evidence="4">DUF305 domain-containing protein</fullName>
    </submittedName>
</protein>
<evidence type="ECO:0000313" key="5">
    <source>
        <dbReference type="Proteomes" id="UP000754710"/>
    </source>
</evidence>